<reference evidence="2" key="1">
    <citation type="journal article" date="2021" name="Genome Biol. Evol.">
        <title>A High-Quality Reference Genome for a Parasitic Bivalve with Doubly Uniparental Inheritance (Bivalvia: Unionida).</title>
        <authorList>
            <person name="Smith C.H."/>
        </authorList>
    </citation>
    <scope>NUCLEOTIDE SEQUENCE</scope>
    <source>
        <strain evidence="2">CHS0354</strain>
    </source>
</reference>
<gene>
    <name evidence="2" type="ORF">CHS0354_000675</name>
</gene>
<protein>
    <submittedName>
        <fullName evidence="2">Uncharacterized protein</fullName>
    </submittedName>
</protein>
<feature type="coiled-coil region" evidence="1">
    <location>
        <begin position="172"/>
        <end position="206"/>
    </location>
</feature>
<comment type="caution">
    <text evidence="2">The sequence shown here is derived from an EMBL/GenBank/DDBJ whole genome shotgun (WGS) entry which is preliminary data.</text>
</comment>
<proteinExistence type="predicted"/>
<dbReference type="EMBL" id="JAEAOA010000085">
    <property type="protein sequence ID" value="KAK3605010.1"/>
    <property type="molecule type" value="Genomic_DNA"/>
</dbReference>
<organism evidence="2 3">
    <name type="scientific">Potamilus streckersoni</name>
    <dbReference type="NCBI Taxonomy" id="2493646"/>
    <lineage>
        <taxon>Eukaryota</taxon>
        <taxon>Metazoa</taxon>
        <taxon>Spiralia</taxon>
        <taxon>Lophotrochozoa</taxon>
        <taxon>Mollusca</taxon>
        <taxon>Bivalvia</taxon>
        <taxon>Autobranchia</taxon>
        <taxon>Heteroconchia</taxon>
        <taxon>Palaeoheterodonta</taxon>
        <taxon>Unionida</taxon>
        <taxon>Unionoidea</taxon>
        <taxon>Unionidae</taxon>
        <taxon>Ambleminae</taxon>
        <taxon>Lampsilini</taxon>
        <taxon>Potamilus</taxon>
    </lineage>
</organism>
<dbReference type="AlphaFoldDB" id="A0AAE0W9B8"/>
<sequence length="263" mass="31092">MDNTRVDDMLIRMISPKIKEIEEKFSHQKGLSQEDINTLLLHSQYNHINHLDTKLNEVTADVANLRNEFNGVKLELSEVKSNFDLLRTEFREFKTEMRLEFQEALNRNMRWTIGSFTFIAVNKIMDDTRVDDMLIRMISPKIKEIEEKFSHQKGLSQEDINTLLLHSQYNHINHLDTKLNEVTADVANLRNEFNGVKLELSEVRSNFDLLKSEFNILRSEFREFKTEMRLEFQEALNRNMRWTIGSFTFIAVVFKVLDLIMGK</sequence>
<keyword evidence="1" id="KW-0175">Coiled coil</keyword>
<keyword evidence="3" id="KW-1185">Reference proteome</keyword>
<accession>A0AAE0W9B8</accession>
<evidence type="ECO:0000313" key="3">
    <source>
        <dbReference type="Proteomes" id="UP001195483"/>
    </source>
</evidence>
<evidence type="ECO:0000313" key="2">
    <source>
        <dbReference type="EMBL" id="KAK3605010.1"/>
    </source>
</evidence>
<name>A0AAE0W9B8_9BIVA</name>
<reference evidence="2" key="2">
    <citation type="journal article" date="2021" name="Genome Biol. Evol.">
        <title>Developing a high-quality reference genome for a parasitic bivalve with doubly uniparental inheritance (Bivalvia: Unionida).</title>
        <authorList>
            <person name="Smith C.H."/>
        </authorList>
    </citation>
    <scope>NUCLEOTIDE SEQUENCE</scope>
    <source>
        <strain evidence="2">CHS0354</strain>
        <tissue evidence="2">Mantle</tissue>
    </source>
</reference>
<evidence type="ECO:0000256" key="1">
    <source>
        <dbReference type="SAM" id="Coils"/>
    </source>
</evidence>
<feature type="coiled-coil region" evidence="1">
    <location>
        <begin position="48"/>
        <end position="82"/>
    </location>
</feature>
<reference evidence="2" key="3">
    <citation type="submission" date="2023-05" db="EMBL/GenBank/DDBJ databases">
        <authorList>
            <person name="Smith C.H."/>
        </authorList>
    </citation>
    <scope>NUCLEOTIDE SEQUENCE</scope>
    <source>
        <strain evidence="2">CHS0354</strain>
        <tissue evidence="2">Mantle</tissue>
    </source>
</reference>
<dbReference type="Proteomes" id="UP001195483">
    <property type="component" value="Unassembled WGS sequence"/>
</dbReference>